<accession>A0ABU0A436</accession>
<gene>
    <name evidence="1" type="ORF">J2S74_005234</name>
</gene>
<proteinExistence type="predicted"/>
<name>A0ABU0A436_9BACI</name>
<comment type="caution">
    <text evidence="1">The sequence shown here is derived from an EMBL/GenBank/DDBJ whole genome shotgun (WGS) entry which is preliminary data.</text>
</comment>
<reference evidence="1 2" key="1">
    <citation type="submission" date="2023-07" db="EMBL/GenBank/DDBJ databases">
        <title>Genomic Encyclopedia of Type Strains, Phase IV (KMG-IV): sequencing the most valuable type-strain genomes for metagenomic binning, comparative biology and taxonomic classification.</title>
        <authorList>
            <person name="Goeker M."/>
        </authorList>
    </citation>
    <scope>NUCLEOTIDE SEQUENCE [LARGE SCALE GENOMIC DNA]</scope>
    <source>
        <strain evidence="1 2">DSM 9768</strain>
    </source>
</reference>
<organism evidence="1 2">
    <name type="scientific">Evansella vedderi</name>
    <dbReference type="NCBI Taxonomy" id="38282"/>
    <lineage>
        <taxon>Bacteria</taxon>
        <taxon>Bacillati</taxon>
        <taxon>Bacillota</taxon>
        <taxon>Bacilli</taxon>
        <taxon>Bacillales</taxon>
        <taxon>Bacillaceae</taxon>
        <taxon>Evansella</taxon>
    </lineage>
</organism>
<dbReference type="RefSeq" id="WP_307332020.1">
    <property type="nucleotide sequence ID" value="NZ_JAUSUG010000033.1"/>
</dbReference>
<evidence type="ECO:0000313" key="1">
    <source>
        <dbReference type="EMBL" id="MDQ0257772.1"/>
    </source>
</evidence>
<evidence type="ECO:0000313" key="2">
    <source>
        <dbReference type="Proteomes" id="UP001230005"/>
    </source>
</evidence>
<dbReference type="EMBL" id="JAUSUG010000033">
    <property type="protein sequence ID" value="MDQ0257772.1"/>
    <property type="molecule type" value="Genomic_DNA"/>
</dbReference>
<dbReference type="Proteomes" id="UP001230005">
    <property type="component" value="Unassembled WGS sequence"/>
</dbReference>
<keyword evidence="2" id="KW-1185">Reference proteome</keyword>
<sequence>MREYLIFCQDCNEYSLLGQFLEKKGAFEGEFSFLHNARMETDELLCRFLIEHERHSLRLIGDRTDNYRAIIGTATRYMEKGIDRFVEQALEQKQLGNDKLSTERALGQLQLTILKQMFEEEVKEVAETKSVNAAESQFLLGKEAAYKKGLEILHDLIKKAESVK</sequence>
<protein>
    <submittedName>
        <fullName evidence="1">Uncharacterized protein</fullName>
    </submittedName>
</protein>